<name>A0AAD3MH33_LATJO</name>
<evidence type="ECO:0000313" key="2">
    <source>
        <dbReference type="EMBL" id="GLD53812.1"/>
    </source>
</evidence>
<feature type="region of interest" description="Disordered" evidence="1">
    <location>
        <begin position="28"/>
        <end position="49"/>
    </location>
</feature>
<evidence type="ECO:0000313" key="3">
    <source>
        <dbReference type="Proteomes" id="UP001279410"/>
    </source>
</evidence>
<proteinExistence type="predicted"/>
<comment type="caution">
    <text evidence="2">The sequence shown here is derived from an EMBL/GenBank/DDBJ whole genome shotgun (WGS) entry which is preliminary data.</text>
</comment>
<dbReference type="Proteomes" id="UP001279410">
    <property type="component" value="Unassembled WGS sequence"/>
</dbReference>
<keyword evidence="3" id="KW-1185">Reference proteome</keyword>
<dbReference type="EMBL" id="BRZM01000018">
    <property type="protein sequence ID" value="GLD53812.1"/>
    <property type="molecule type" value="Genomic_DNA"/>
</dbReference>
<reference evidence="2" key="1">
    <citation type="submission" date="2022-08" db="EMBL/GenBank/DDBJ databases">
        <title>Genome sequencing of akame (Lates japonicus).</title>
        <authorList>
            <person name="Hashiguchi Y."/>
            <person name="Takahashi H."/>
        </authorList>
    </citation>
    <scope>NUCLEOTIDE SEQUENCE</scope>
    <source>
        <strain evidence="2">Kochi</strain>
    </source>
</reference>
<sequence>MCSAQSAKQTRRRYSVLLAVSEAVSKAHATTAGDNNGQGQPRPSFLKNCKDTSPQVQVDKSSIRARPTWRSRGGALHKTGCKNIICPRCQIEFCFCV</sequence>
<feature type="compositionally biased region" description="Polar residues" evidence="1">
    <location>
        <begin position="32"/>
        <end position="41"/>
    </location>
</feature>
<dbReference type="AlphaFoldDB" id="A0AAD3MH33"/>
<accession>A0AAD3MH33</accession>
<organism evidence="2 3">
    <name type="scientific">Lates japonicus</name>
    <name type="common">Japanese lates</name>
    <dbReference type="NCBI Taxonomy" id="270547"/>
    <lineage>
        <taxon>Eukaryota</taxon>
        <taxon>Metazoa</taxon>
        <taxon>Chordata</taxon>
        <taxon>Craniata</taxon>
        <taxon>Vertebrata</taxon>
        <taxon>Euteleostomi</taxon>
        <taxon>Actinopterygii</taxon>
        <taxon>Neopterygii</taxon>
        <taxon>Teleostei</taxon>
        <taxon>Neoteleostei</taxon>
        <taxon>Acanthomorphata</taxon>
        <taxon>Carangaria</taxon>
        <taxon>Carangaria incertae sedis</taxon>
        <taxon>Centropomidae</taxon>
        <taxon>Lates</taxon>
    </lineage>
</organism>
<gene>
    <name evidence="2" type="ORF">AKAME5_000651300</name>
</gene>
<evidence type="ECO:0000256" key="1">
    <source>
        <dbReference type="SAM" id="MobiDB-lite"/>
    </source>
</evidence>
<protein>
    <submittedName>
        <fullName evidence="2">Probable E3 ubiquitin-protein ligase ARI5</fullName>
    </submittedName>
</protein>